<evidence type="ECO:0000259" key="2">
    <source>
        <dbReference type="Pfam" id="PF13229"/>
    </source>
</evidence>
<evidence type="ECO:0000256" key="1">
    <source>
        <dbReference type="SAM" id="SignalP"/>
    </source>
</evidence>
<dbReference type="InterPro" id="IPR039448">
    <property type="entry name" value="Beta_helix"/>
</dbReference>
<proteinExistence type="predicted"/>
<keyword evidence="1" id="KW-0732">Signal</keyword>
<feature type="signal peptide" evidence="1">
    <location>
        <begin position="1"/>
        <end position="26"/>
    </location>
</feature>
<dbReference type="InterPro" id="IPR011050">
    <property type="entry name" value="Pectin_lyase_fold/virulence"/>
</dbReference>
<accession>A7DWH8</accession>
<evidence type="ECO:0000313" key="3">
    <source>
        <dbReference type="EMBL" id="CAM34334.1"/>
    </source>
</evidence>
<organism evidence="3">
    <name type="scientific">Streptomyces tendae</name>
    <dbReference type="NCBI Taxonomy" id="1932"/>
    <lineage>
        <taxon>Bacteria</taxon>
        <taxon>Bacillati</taxon>
        <taxon>Actinomycetota</taxon>
        <taxon>Actinomycetes</taxon>
        <taxon>Kitasatosporales</taxon>
        <taxon>Streptomycetaceae</taxon>
        <taxon>Streptomyces</taxon>
    </lineage>
</organism>
<dbReference type="SMART" id="SM00710">
    <property type="entry name" value="PbH1"/>
    <property type="match status" value="8"/>
</dbReference>
<reference evidence="3" key="1">
    <citation type="journal article" date="2010" name="Gene">
        <title>Isolation of the lysolipin gene cluster of Streptomyces tendae Tu 4042.</title>
        <authorList>
            <person name="Lopez P."/>
            <person name="Hornung A."/>
            <person name="Welzel K."/>
            <person name="Unsin C."/>
            <person name="Wohlleben W."/>
            <person name="Weber T."/>
            <person name="Pelzer S."/>
        </authorList>
    </citation>
    <scope>NUCLEOTIDE SEQUENCE</scope>
    <source>
        <strain evidence="3">Tu 4042</strain>
    </source>
</reference>
<dbReference type="InterPro" id="IPR006626">
    <property type="entry name" value="PbH1"/>
</dbReference>
<dbReference type="Pfam" id="PF13229">
    <property type="entry name" value="Beta_helix"/>
    <property type="match status" value="1"/>
</dbReference>
<protein>
    <submittedName>
        <fullName evidence="3">Uncharacterized protein llpP</fullName>
    </submittedName>
</protein>
<dbReference type="EMBL" id="AM492533">
    <property type="protein sequence ID" value="CAM34334.1"/>
    <property type="molecule type" value="Genomic_DNA"/>
</dbReference>
<name>A7DWH8_STRTE</name>
<feature type="domain" description="Right handed beta helix" evidence="2">
    <location>
        <begin position="250"/>
        <end position="416"/>
    </location>
</feature>
<sequence>MHALGVRRILTAAGAALSLVYGTSAAAGAVTGSGTTAKTATTYYVDCRAGKDTNAGTSSAAPWRTLRKVGSKTFRPGDVIAFRKGTTCKGTLTPHGSGTARRPISITSYGTGARPKLVADDARAVIYLRNVQGWEIRNLDISDPGTNTTDPRTGIYVELSDFGAGSHYVFSNNYIHDVGGCDCTNPGQPGGGIVLNATGSKTVSSVSDVKITNNTLRTVNGMGIGTSSLWQRRAEYPSGPGTAYGADYGIVVQGNVLSDLGGDGINITNGQHALLQHNTVEGFGLRATIDHAGIWAWNSDYTTIQHNTIGGGDAGALGAFAFDVDGASTGTLYQYNFSHDNSGLMLICALPGLPSDRPTIRYNVSQNDRDASGGVVILACGRQTNISIYGNDVYAPTAKTMWVNDSDGDTPAVTNNIFVGRPGGSAFKDTLGTFDSNLYRHITSPPSDRHAVLGDPGFVSPGTATSVVDAAGYRLKKGAPALGAGAAMRTDARRDFYGNPIPAWRANIGAYQGSGVS</sequence>
<dbReference type="Gene3D" id="2.160.20.10">
    <property type="entry name" value="Single-stranded right-handed beta-helix, Pectin lyase-like"/>
    <property type="match status" value="1"/>
</dbReference>
<gene>
    <name evidence="3" type="primary">llpP</name>
</gene>
<dbReference type="AlphaFoldDB" id="A7DWH8"/>
<dbReference type="InterPro" id="IPR012334">
    <property type="entry name" value="Pectin_lyas_fold"/>
</dbReference>
<feature type="chain" id="PRO_5002705337" evidence="1">
    <location>
        <begin position="27"/>
        <end position="517"/>
    </location>
</feature>
<dbReference type="SUPFAM" id="SSF51126">
    <property type="entry name" value="Pectin lyase-like"/>
    <property type="match status" value="1"/>
</dbReference>